<dbReference type="EMBL" id="MT560064">
    <property type="protein sequence ID" value="QOQ32044.1"/>
    <property type="molecule type" value="Genomic_DNA"/>
</dbReference>
<organism evidence="1">
    <name type="scientific">Klebsiella pneumoniae</name>
    <dbReference type="NCBI Taxonomy" id="573"/>
    <lineage>
        <taxon>Bacteria</taxon>
        <taxon>Pseudomonadati</taxon>
        <taxon>Pseudomonadota</taxon>
        <taxon>Gammaproteobacteria</taxon>
        <taxon>Enterobacterales</taxon>
        <taxon>Enterobacteriaceae</taxon>
        <taxon>Klebsiella/Raoultella group</taxon>
        <taxon>Klebsiella</taxon>
        <taxon>Klebsiella pneumoniae complex</taxon>
    </lineage>
</organism>
<name>A0A7M1I0P8_KLEPN</name>
<gene>
    <name evidence="1" type="ORF">PMIDBGBA_05339</name>
</gene>
<protein>
    <submittedName>
        <fullName evidence="1">Uncharacterized protein</fullName>
    </submittedName>
</protein>
<geneLocation type="plasmid" evidence="1">
    <name>pRIVM_C014947_1</name>
</geneLocation>
<reference evidence="1" key="1">
    <citation type="journal article" date="2020" name="Sci. Rep.">
        <title>Plasmid diversity among genetically related Klebsiella pneumoniae blaKPC-2 and blaKPC-3 isolates collected in the Dutch national surveillance.</title>
        <authorList>
            <consortium name="Dutch CPE surveillance Study Group"/>
            <person name="Hendrickx A.P.A."/>
            <person name="Landman F."/>
            <person name="de Haan A."/>
            <person name="Borst D."/>
            <person name="Witteveen S."/>
            <person name="van Santen-Verheuvel M.G."/>
            <person name="van der Heide H.G.J."/>
            <person name="Schouls L.M."/>
        </authorList>
    </citation>
    <scope>NUCLEOTIDE SEQUENCE</scope>
    <source>
        <strain evidence="1">RIVM_C014947</strain>
    </source>
</reference>
<keyword evidence="1" id="KW-0614">Plasmid</keyword>
<proteinExistence type="predicted"/>
<sequence length="60" mass="6826">MAMFVTALIANTFAATIRTASIRQVENFLYSFIASSIDARRPHFFSQSQPVCVRINHKHL</sequence>
<dbReference type="AlphaFoldDB" id="A0A7M1I0P8"/>
<evidence type="ECO:0000313" key="1">
    <source>
        <dbReference type="EMBL" id="QOQ32044.1"/>
    </source>
</evidence>
<accession>A0A7M1I0P8</accession>